<feature type="non-terminal residue" evidence="1">
    <location>
        <position position="1"/>
    </location>
</feature>
<dbReference type="AlphaFoldDB" id="A0A5J4UGJ2"/>
<reference evidence="1 2" key="1">
    <citation type="submission" date="2019-03" db="EMBL/GenBank/DDBJ databases">
        <title>Single cell metagenomics reveals metabolic interactions within the superorganism composed of flagellate Streblomastix strix and complex community of Bacteroidetes bacteria on its surface.</title>
        <authorList>
            <person name="Treitli S.C."/>
            <person name="Kolisko M."/>
            <person name="Husnik F."/>
            <person name="Keeling P."/>
            <person name="Hampl V."/>
        </authorList>
    </citation>
    <scope>NUCLEOTIDE SEQUENCE [LARGE SCALE GENOMIC DNA]</scope>
    <source>
        <strain evidence="1">ST1C</strain>
    </source>
</reference>
<accession>A0A5J4UGJ2</accession>
<organism evidence="1 2">
    <name type="scientific">Streblomastix strix</name>
    <dbReference type="NCBI Taxonomy" id="222440"/>
    <lineage>
        <taxon>Eukaryota</taxon>
        <taxon>Metamonada</taxon>
        <taxon>Preaxostyla</taxon>
        <taxon>Oxymonadida</taxon>
        <taxon>Streblomastigidae</taxon>
        <taxon>Streblomastix</taxon>
    </lineage>
</organism>
<evidence type="ECO:0000313" key="2">
    <source>
        <dbReference type="Proteomes" id="UP000324800"/>
    </source>
</evidence>
<evidence type="ECO:0000313" key="1">
    <source>
        <dbReference type="EMBL" id="KAA6369916.1"/>
    </source>
</evidence>
<dbReference type="Proteomes" id="UP000324800">
    <property type="component" value="Unassembled WGS sequence"/>
</dbReference>
<name>A0A5J4UGJ2_9EUKA</name>
<proteinExistence type="predicted"/>
<dbReference type="EMBL" id="SNRW01015896">
    <property type="protein sequence ID" value="KAA6369916.1"/>
    <property type="molecule type" value="Genomic_DNA"/>
</dbReference>
<gene>
    <name evidence="1" type="ORF">EZS28_034557</name>
</gene>
<sequence length="84" mass="10112">KQKKEQMNIIDDQVLDTDRNIIEVEEIEQSKEEDERQKMLITLNLFAHGVVDAAHHAHISRFTKYWFIWEQSECWEIGIRSKKN</sequence>
<protein>
    <submittedName>
        <fullName evidence="1">Uncharacterized protein</fullName>
    </submittedName>
</protein>
<comment type="caution">
    <text evidence="1">The sequence shown here is derived from an EMBL/GenBank/DDBJ whole genome shotgun (WGS) entry which is preliminary data.</text>
</comment>